<sequence length="83" mass="9859">MFTRERQSLLYVFLSKVKDIHSVLELTVYDEDRDKKCEFLGKLAVPLIKIKNGEKKWYGLKDRKLKTRVKGQILLEMNVVYNP</sequence>
<evidence type="ECO:0000313" key="2">
    <source>
        <dbReference type="Proteomes" id="UP000805193"/>
    </source>
</evidence>
<dbReference type="Proteomes" id="UP000805193">
    <property type="component" value="Unassembled WGS sequence"/>
</dbReference>
<evidence type="ECO:0000313" key="1">
    <source>
        <dbReference type="EMBL" id="KAG0437710.1"/>
    </source>
</evidence>
<comment type="caution">
    <text evidence="1">The sequence shown here is derived from an EMBL/GenBank/DDBJ whole genome shotgun (WGS) entry which is preliminary data.</text>
</comment>
<accession>A0AC60QQM3</accession>
<protein>
    <submittedName>
        <fullName evidence="1">Uncharacterized protein</fullName>
    </submittedName>
</protein>
<keyword evidence="2" id="KW-1185">Reference proteome</keyword>
<gene>
    <name evidence="1" type="ORF">HPB47_017321</name>
</gene>
<dbReference type="EMBL" id="JABSTQ010006219">
    <property type="protein sequence ID" value="KAG0437710.1"/>
    <property type="molecule type" value="Genomic_DNA"/>
</dbReference>
<name>A0AC60QQM3_IXOPE</name>
<organism evidence="1 2">
    <name type="scientific">Ixodes persulcatus</name>
    <name type="common">Taiga tick</name>
    <dbReference type="NCBI Taxonomy" id="34615"/>
    <lineage>
        <taxon>Eukaryota</taxon>
        <taxon>Metazoa</taxon>
        <taxon>Ecdysozoa</taxon>
        <taxon>Arthropoda</taxon>
        <taxon>Chelicerata</taxon>
        <taxon>Arachnida</taxon>
        <taxon>Acari</taxon>
        <taxon>Parasitiformes</taxon>
        <taxon>Ixodida</taxon>
        <taxon>Ixodoidea</taxon>
        <taxon>Ixodidae</taxon>
        <taxon>Ixodinae</taxon>
        <taxon>Ixodes</taxon>
    </lineage>
</organism>
<proteinExistence type="predicted"/>
<reference evidence="1 2" key="1">
    <citation type="journal article" date="2020" name="Cell">
        <title>Large-Scale Comparative Analyses of Tick Genomes Elucidate Their Genetic Diversity and Vector Capacities.</title>
        <authorList>
            <consortium name="Tick Genome and Microbiome Consortium (TIGMIC)"/>
            <person name="Jia N."/>
            <person name="Wang J."/>
            <person name="Shi W."/>
            <person name="Du L."/>
            <person name="Sun Y."/>
            <person name="Zhan W."/>
            <person name="Jiang J.F."/>
            <person name="Wang Q."/>
            <person name="Zhang B."/>
            <person name="Ji P."/>
            <person name="Bell-Sakyi L."/>
            <person name="Cui X.M."/>
            <person name="Yuan T.T."/>
            <person name="Jiang B.G."/>
            <person name="Yang W.F."/>
            <person name="Lam T.T."/>
            <person name="Chang Q.C."/>
            <person name="Ding S.J."/>
            <person name="Wang X.J."/>
            <person name="Zhu J.G."/>
            <person name="Ruan X.D."/>
            <person name="Zhao L."/>
            <person name="Wei J.T."/>
            <person name="Ye R.Z."/>
            <person name="Que T.C."/>
            <person name="Du C.H."/>
            <person name="Zhou Y.H."/>
            <person name="Cheng J.X."/>
            <person name="Dai P.F."/>
            <person name="Guo W.B."/>
            <person name="Han X.H."/>
            <person name="Huang E.J."/>
            <person name="Li L.F."/>
            <person name="Wei W."/>
            <person name="Gao Y.C."/>
            <person name="Liu J.Z."/>
            <person name="Shao H.Z."/>
            <person name="Wang X."/>
            <person name="Wang C.C."/>
            <person name="Yang T.C."/>
            <person name="Huo Q.B."/>
            <person name="Li W."/>
            <person name="Chen H.Y."/>
            <person name="Chen S.E."/>
            <person name="Zhou L.G."/>
            <person name="Ni X.B."/>
            <person name="Tian J.H."/>
            <person name="Sheng Y."/>
            <person name="Liu T."/>
            <person name="Pan Y.S."/>
            <person name="Xia L.Y."/>
            <person name="Li J."/>
            <person name="Zhao F."/>
            <person name="Cao W.C."/>
        </authorList>
    </citation>
    <scope>NUCLEOTIDE SEQUENCE [LARGE SCALE GENOMIC DNA]</scope>
    <source>
        <strain evidence="1">Iper-2018</strain>
    </source>
</reference>
<feature type="non-terminal residue" evidence="1">
    <location>
        <position position="83"/>
    </location>
</feature>